<dbReference type="InterPro" id="IPR005467">
    <property type="entry name" value="His_kinase_dom"/>
</dbReference>
<keyword evidence="6 12" id="KW-0812">Transmembrane</keyword>
<dbReference type="RefSeq" id="WP_159807164.1">
    <property type="nucleotide sequence ID" value="NZ_BLJE01000002.1"/>
</dbReference>
<dbReference type="InterPro" id="IPR003660">
    <property type="entry name" value="HAMP_dom"/>
</dbReference>
<dbReference type="AlphaFoldDB" id="A0A6N6JG58"/>
<evidence type="ECO:0000256" key="8">
    <source>
        <dbReference type="ARBA" id="ARBA00022989"/>
    </source>
</evidence>
<evidence type="ECO:0000256" key="12">
    <source>
        <dbReference type="SAM" id="Phobius"/>
    </source>
</evidence>
<dbReference type="InterPro" id="IPR003661">
    <property type="entry name" value="HisK_dim/P_dom"/>
</dbReference>
<dbReference type="SUPFAM" id="SSF47384">
    <property type="entry name" value="Homodimeric domain of signal transducing histidine kinase"/>
    <property type="match status" value="1"/>
</dbReference>
<dbReference type="PRINTS" id="PR00344">
    <property type="entry name" value="BCTRLSENSOR"/>
</dbReference>
<evidence type="ECO:0000256" key="5">
    <source>
        <dbReference type="ARBA" id="ARBA00022679"/>
    </source>
</evidence>
<dbReference type="InterPro" id="IPR036890">
    <property type="entry name" value="HATPase_C_sf"/>
</dbReference>
<dbReference type="InterPro" id="IPR036097">
    <property type="entry name" value="HisK_dim/P_sf"/>
</dbReference>
<evidence type="ECO:0000256" key="3">
    <source>
        <dbReference type="ARBA" id="ARBA00012438"/>
    </source>
</evidence>
<dbReference type="Pfam" id="PF02518">
    <property type="entry name" value="HATPase_c"/>
    <property type="match status" value="1"/>
</dbReference>
<evidence type="ECO:0000313" key="15">
    <source>
        <dbReference type="EMBL" id="GFE65331.1"/>
    </source>
</evidence>
<evidence type="ECO:0000256" key="7">
    <source>
        <dbReference type="ARBA" id="ARBA00022777"/>
    </source>
</evidence>
<organism evidence="15 16">
    <name type="scientific">Litoreibacter roseus</name>
    <dbReference type="NCBI Taxonomy" id="2601869"/>
    <lineage>
        <taxon>Bacteria</taxon>
        <taxon>Pseudomonadati</taxon>
        <taxon>Pseudomonadota</taxon>
        <taxon>Alphaproteobacteria</taxon>
        <taxon>Rhodobacterales</taxon>
        <taxon>Roseobacteraceae</taxon>
        <taxon>Litoreibacter</taxon>
    </lineage>
</organism>
<dbReference type="SMART" id="SM00387">
    <property type="entry name" value="HATPase_c"/>
    <property type="match status" value="1"/>
</dbReference>
<evidence type="ECO:0000256" key="9">
    <source>
        <dbReference type="ARBA" id="ARBA00023012"/>
    </source>
</evidence>
<feature type="transmembrane region" description="Helical" evidence="12">
    <location>
        <begin position="167"/>
        <end position="186"/>
    </location>
</feature>
<dbReference type="PROSITE" id="PS50885">
    <property type="entry name" value="HAMP"/>
    <property type="match status" value="1"/>
</dbReference>
<dbReference type="EMBL" id="BLJE01000002">
    <property type="protein sequence ID" value="GFE65331.1"/>
    <property type="molecule type" value="Genomic_DNA"/>
</dbReference>
<comment type="subcellular location">
    <subcellularLocation>
        <location evidence="2">Membrane</location>
    </subcellularLocation>
</comment>
<keyword evidence="5" id="KW-0808">Transferase</keyword>
<dbReference type="SUPFAM" id="SSF55874">
    <property type="entry name" value="ATPase domain of HSP90 chaperone/DNA topoisomerase II/histidine kinase"/>
    <property type="match status" value="1"/>
</dbReference>
<dbReference type="Pfam" id="PF00512">
    <property type="entry name" value="HisKA"/>
    <property type="match status" value="1"/>
</dbReference>
<dbReference type="OrthoDB" id="913606at2"/>
<evidence type="ECO:0000256" key="6">
    <source>
        <dbReference type="ARBA" id="ARBA00022692"/>
    </source>
</evidence>
<dbReference type="PANTHER" id="PTHR45436:SF1">
    <property type="entry name" value="SENSOR PROTEIN QSEC"/>
    <property type="match status" value="1"/>
</dbReference>
<evidence type="ECO:0000256" key="4">
    <source>
        <dbReference type="ARBA" id="ARBA00022553"/>
    </source>
</evidence>
<dbReference type="GO" id="GO:0000155">
    <property type="term" value="F:phosphorelay sensor kinase activity"/>
    <property type="evidence" value="ECO:0007669"/>
    <property type="project" value="InterPro"/>
</dbReference>
<dbReference type="InterPro" id="IPR050428">
    <property type="entry name" value="TCS_sensor_his_kinase"/>
</dbReference>
<dbReference type="Gene3D" id="3.30.565.10">
    <property type="entry name" value="Histidine kinase-like ATPase, C-terminal domain"/>
    <property type="match status" value="1"/>
</dbReference>
<dbReference type="EC" id="2.7.13.3" evidence="3"/>
<evidence type="ECO:0000256" key="1">
    <source>
        <dbReference type="ARBA" id="ARBA00000085"/>
    </source>
</evidence>
<dbReference type="PANTHER" id="PTHR45436">
    <property type="entry name" value="SENSOR HISTIDINE KINASE YKOH"/>
    <property type="match status" value="1"/>
</dbReference>
<gene>
    <name evidence="15" type="ORF">KIN_24050</name>
</gene>
<sequence>MKRAASLRTRLTVIILAPLLFIATVLGLFEYQDAQDRTSTRLDRMLLSTALAVTRDVASSDGEALSFETLDLLQDASIGLVYYHVYAPDGSFVIGYATPPVRDPGTELEEAEVPYSYFEGTYQNRQVRALQLRERMQIAGLSGEFTFTVWQDIAVRNNLLRAIATRTFTGIAILIATVALVVWFGIRLGLRPLADLEEAIALRSPDDLAPIRRPVPREVRGVTATLNTLLDQVSATMQEKTDFISNAAHQLRNPIAGIQAMAEAVSSARDLETSQSRSKELLDAARHAGDLAEKMLTYERASALALDITAESIDLNTLVSSVVRSVTSGSVELTYTPASEPAWVTGDALMLGEALRNLIDNALTHGGLGLSKVEVIVLKTNDGAELIVRDNGQGIPSEDIDIVLERFSQPAPAQGSGLGLPIAQTVAKQHGGRLTLDPSPDGLTVKLHLPSARQDD</sequence>
<keyword evidence="4" id="KW-0597">Phosphoprotein</keyword>
<dbReference type="CDD" id="cd00075">
    <property type="entry name" value="HATPase"/>
    <property type="match status" value="1"/>
</dbReference>
<dbReference type="InterPro" id="IPR013727">
    <property type="entry name" value="2CSK_N"/>
</dbReference>
<accession>A0A6N6JG58</accession>
<comment type="catalytic activity">
    <reaction evidence="1">
        <text>ATP + protein L-histidine = ADP + protein N-phospho-L-histidine.</text>
        <dbReference type="EC" id="2.7.13.3"/>
    </reaction>
</comment>
<evidence type="ECO:0000256" key="10">
    <source>
        <dbReference type="ARBA" id="ARBA00023136"/>
    </source>
</evidence>
<name>A0A6N6JG58_9RHOB</name>
<dbReference type="Gene3D" id="1.10.287.130">
    <property type="match status" value="1"/>
</dbReference>
<dbReference type="SMART" id="SM00388">
    <property type="entry name" value="HisKA"/>
    <property type="match status" value="1"/>
</dbReference>
<dbReference type="InterPro" id="IPR004358">
    <property type="entry name" value="Sig_transdc_His_kin-like_C"/>
</dbReference>
<dbReference type="InterPro" id="IPR003594">
    <property type="entry name" value="HATPase_dom"/>
</dbReference>
<feature type="domain" description="HAMP" evidence="14">
    <location>
        <begin position="187"/>
        <end position="238"/>
    </location>
</feature>
<evidence type="ECO:0000256" key="2">
    <source>
        <dbReference type="ARBA" id="ARBA00004370"/>
    </source>
</evidence>
<dbReference type="Pfam" id="PF08521">
    <property type="entry name" value="2CSK_N"/>
    <property type="match status" value="1"/>
</dbReference>
<dbReference type="Proteomes" id="UP000436822">
    <property type="component" value="Unassembled WGS sequence"/>
</dbReference>
<reference evidence="15 16" key="1">
    <citation type="submission" date="2019-12" db="EMBL/GenBank/DDBJ databases">
        <title>Litoreibacter badius sp. nov., a novel bacteriochlorophyll a-containing bacterium in the genus Litoreibacter.</title>
        <authorList>
            <person name="Kanamuro M."/>
            <person name="Takabe Y."/>
            <person name="Mori K."/>
            <person name="Takaichi S."/>
            <person name="Hanada S."/>
        </authorList>
    </citation>
    <scope>NUCLEOTIDE SEQUENCE [LARGE SCALE GENOMIC DNA]</scope>
    <source>
        <strain evidence="15 16">K6</strain>
    </source>
</reference>
<protein>
    <recommendedName>
        <fullName evidence="3">histidine kinase</fullName>
        <ecNumber evidence="3">2.7.13.3</ecNumber>
    </recommendedName>
</protein>
<evidence type="ECO:0000256" key="11">
    <source>
        <dbReference type="SAM" id="MobiDB-lite"/>
    </source>
</evidence>
<feature type="domain" description="Histidine kinase" evidence="13">
    <location>
        <begin position="246"/>
        <end position="453"/>
    </location>
</feature>
<dbReference type="PROSITE" id="PS50109">
    <property type="entry name" value="HIS_KIN"/>
    <property type="match status" value="1"/>
</dbReference>
<comment type="caution">
    <text evidence="15">The sequence shown here is derived from an EMBL/GenBank/DDBJ whole genome shotgun (WGS) entry which is preliminary data.</text>
</comment>
<evidence type="ECO:0000313" key="16">
    <source>
        <dbReference type="Proteomes" id="UP000436822"/>
    </source>
</evidence>
<feature type="region of interest" description="Disordered" evidence="11">
    <location>
        <begin position="433"/>
        <end position="456"/>
    </location>
</feature>
<evidence type="ECO:0000259" key="14">
    <source>
        <dbReference type="PROSITE" id="PS50885"/>
    </source>
</evidence>
<dbReference type="GO" id="GO:0005886">
    <property type="term" value="C:plasma membrane"/>
    <property type="evidence" value="ECO:0007669"/>
    <property type="project" value="TreeGrafter"/>
</dbReference>
<keyword evidence="10 12" id="KW-0472">Membrane</keyword>
<evidence type="ECO:0000259" key="13">
    <source>
        <dbReference type="PROSITE" id="PS50109"/>
    </source>
</evidence>
<keyword evidence="8 12" id="KW-1133">Transmembrane helix</keyword>
<keyword evidence="9" id="KW-0902">Two-component regulatory system</keyword>
<proteinExistence type="predicted"/>
<keyword evidence="7 15" id="KW-0418">Kinase</keyword>
<dbReference type="CDD" id="cd00082">
    <property type="entry name" value="HisKA"/>
    <property type="match status" value="1"/>
</dbReference>
<keyword evidence="16" id="KW-1185">Reference proteome</keyword>